<name>A0A061AC14_9MOLU</name>
<evidence type="ECO:0000256" key="2">
    <source>
        <dbReference type="ARBA" id="ARBA00022801"/>
    </source>
</evidence>
<dbReference type="InParanoid" id="A0A061AC14"/>
<dbReference type="SUPFAM" id="SSF54060">
    <property type="entry name" value="His-Me finger endonucleases"/>
    <property type="match status" value="1"/>
</dbReference>
<keyword evidence="1" id="KW-0540">Nuclease</keyword>
<organism evidence="3 4">
    <name type="scientific">Acholeplasma oculi</name>
    <dbReference type="NCBI Taxonomy" id="35623"/>
    <lineage>
        <taxon>Bacteria</taxon>
        <taxon>Bacillati</taxon>
        <taxon>Mycoplasmatota</taxon>
        <taxon>Mollicutes</taxon>
        <taxon>Acholeplasmatales</taxon>
        <taxon>Acholeplasmataceae</taxon>
        <taxon>Acholeplasma</taxon>
    </lineage>
</organism>
<dbReference type="HOGENOM" id="CLU_019348_0_0_14"/>
<dbReference type="PANTHER" id="PTHR33607:SF2">
    <property type="entry name" value="ENDONUCLEASE-1"/>
    <property type="match status" value="1"/>
</dbReference>
<dbReference type="GO" id="GO:0016787">
    <property type="term" value="F:hydrolase activity"/>
    <property type="evidence" value="ECO:0007669"/>
    <property type="project" value="UniProtKB-KW"/>
</dbReference>
<dbReference type="EMBL" id="LK028559">
    <property type="protein sequence ID" value="CDR31368.1"/>
    <property type="molecule type" value="Genomic_DNA"/>
</dbReference>
<dbReference type="GO" id="GO:0004519">
    <property type="term" value="F:endonuclease activity"/>
    <property type="evidence" value="ECO:0007669"/>
    <property type="project" value="UniProtKB-KW"/>
</dbReference>
<dbReference type="Pfam" id="PF04231">
    <property type="entry name" value="Endonuclease_1"/>
    <property type="match status" value="1"/>
</dbReference>
<dbReference type="RefSeq" id="WP_052670127.1">
    <property type="nucleotide sequence ID" value="NZ_FUZK01000001.1"/>
</dbReference>
<dbReference type="PATRIC" id="fig|35623.3.peg.1294"/>
<keyword evidence="2" id="KW-0378">Hydrolase</keyword>
<dbReference type="KEGG" id="aoc:Aocu_12950"/>
<dbReference type="InterPro" id="IPR007346">
    <property type="entry name" value="Endonuclease-I"/>
</dbReference>
<dbReference type="Proteomes" id="UP000032434">
    <property type="component" value="Chromosome 1"/>
</dbReference>
<keyword evidence="4" id="KW-1185">Reference proteome</keyword>
<dbReference type="STRING" id="35623.Aocu_12950"/>
<dbReference type="PANTHER" id="PTHR33607">
    <property type="entry name" value="ENDONUCLEASE-1"/>
    <property type="match status" value="1"/>
</dbReference>
<evidence type="ECO:0000313" key="3">
    <source>
        <dbReference type="EMBL" id="CDR31368.1"/>
    </source>
</evidence>
<dbReference type="FunCoup" id="A0A061AC14">
    <property type="interactions" value="2"/>
</dbReference>
<accession>A0A061AC14</accession>
<protein>
    <submittedName>
        <fullName evidence="3">Endonuclease I</fullName>
    </submittedName>
</protein>
<keyword evidence="3" id="KW-0255">Endonuclease</keyword>
<evidence type="ECO:0000256" key="1">
    <source>
        <dbReference type="ARBA" id="ARBA00022722"/>
    </source>
</evidence>
<dbReference type="Gene3D" id="2.60.40.10">
    <property type="entry name" value="Immunoglobulins"/>
    <property type="match status" value="1"/>
</dbReference>
<dbReference type="InterPro" id="IPR013783">
    <property type="entry name" value="Ig-like_fold"/>
</dbReference>
<gene>
    <name evidence="3" type="ORF">Aocu_12950</name>
</gene>
<dbReference type="InterPro" id="IPR044925">
    <property type="entry name" value="His-Me_finger_sf"/>
</dbReference>
<proteinExistence type="predicted"/>
<sequence>MNPSSNPVQISVGGSWTLPTVTAEDDVDGVRIVNKDLSNIASFYDANSSSYIFNQIGTYQITFTADDESGNEANLTLTINVVEGTTYSGYYQSLNGVANNQLVDVLYTLLNDTGQYPTTTYGQARYYLEEADAWHGFNTDYAYLIYTDTLKGAAGSGFPDEGYALALWNYNNDNVASTWNREHVWAKSLFGAGNYEPGDSTRGIDADLHNLRAADTNVNSARGNNLFINQVYNDDGFGNYSSKWYPGDHHRGDVARILFYMDIRWGSMTDLALIGDLQTLIAWHLADPVDQFELTRNEIIYGYQKNRNPFIDHPELVQRIY</sequence>
<dbReference type="AlphaFoldDB" id="A0A061AC14"/>
<reference evidence="4" key="1">
    <citation type="submission" date="2014-05" db="EMBL/GenBank/DDBJ databases">
        <authorList>
            <person name="Kube M."/>
        </authorList>
    </citation>
    <scope>NUCLEOTIDE SEQUENCE [LARGE SCALE GENOMIC DNA]</scope>
</reference>
<evidence type="ECO:0000313" key="4">
    <source>
        <dbReference type="Proteomes" id="UP000032434"/>
    </source>
</evidence>